<organism evidence="2 3">
    <name type="scientific">Fusarium austroafricanum</name>
    <dbReference type="NCBI Taxonomy" id="2364996"/>
    <lineage>
        <taxon>Eukaryota</taxon>
        <taxon>Fungi</taxon>
        <taxon>Dikarya</taxon>
        <taxon>Ascomycota</taxon>
        <taxon>Pezizomycotina</taxon>
        <taxon>Sordariomycetes</taxon>
        <taxon>Hypocreomycetidae</taxon>
        <taxon>Hypocreales</taxon>
        <taxon>Nectriaceae</taxon>
        <taxon>Fusarium</taxon>
        <taxon>Fusarium concolor species complex</taxon>
    </lineage>
</organism>
<dbReference type="EMBL" id="JAADJG010000119">
    <property type="protein sequence ID" value="KAF4454614.1"/>
    <property type="molecule type" value="Genomic_DNA"/>
</dbReference>
<evidence type="ECO:0000256" key="1">
    <source>
        <dbReference type="SAM" id="MobiDB-lite"/>
    </source>
</evidence>
<sequence length="75" mass="8547">MTLVSTNNEKAQPNGASTMRLTTETIKVVPEKSQLSSYLEREQNHEKIPLGLPTTRRDMKVSGQQWQKEFNSAKK</sequence>
<dbReference type="AlphaFoldDB" id="A0A8H4KS34"/>
<protein>
    <submittedName>
        <fullName evidence="2">Uncharacterized protein</fullName>
    </submittedName>
</protein>
<gene>
    <name evidence="2" type="ORF">F53441_2910</name>
</gene>
<keyword evidence="3" id="KW-1185">Reference proteome</keyword>
<proteinExistence type="predicted"/>
<accession>A0A8H4KS34</accession>
<name>A0A8H4KS34_9HYPO</name>
<reference evidence="2" key="1">
    <citation type="submission" date="2020-01" db="EMBL/GenBank/DDBJ databases">
        <title>Identification and distribution of gene clusters putatively required for synthesis of sphingolipid metabolism inhibitors in phylogenetically diverse species of the filamentous fungus Fusarium.</title>
        <authorList>
            <person name="Kim H.-S."/>
            <person name="Busman M."/>
            <person name="Brown D.W."/>
            <person name="Divon H."/>
            <person name="Uhlig S."/>
            <person name="Proctor R.H."/>
        </authorList>
    </citation>
    <scope>NUCLEOTIDE SEQUENCE</scope>
    <source>
        <strain evidence="2">NRRL 53441</strain>
    </source>
</reference>
<comment type="caution">
    <text evidence="2">The sequence shown here is derived from an EMBL/GenBank/DDBJ whole genome shotgun (WGS) entry which is preliminary data.</text>
</comment>
<feature type="region of interest" description="Disordered" evidence="1">
    <location>
        <begin position="1"/>
        <end position="21"/>
    </location>
</feature>
<dbReference type="OrthoDB" id="5063670at2759"/>
<evidence type="ECO:0000313" key="2">
    <source>
        <dbReference type="EMBL" id="KAF4454614.1"/>
    </source>
</evidence>
<evidence type="ECO:0000313" key="3">
    <source>
        <dbReference type="Proteomes" id="UP000605986"/>
    </source>
</evidence>
<dbReference type="Proteomes" id="UP000605986">
    <property type="component" value="Unassembled WGS sequence"/>
</dbReference>